<keyword evidence="3" id="KW-1185">Reference proteome</keyword>
<dbReference type="Pfam" id="PF18702">
    <property type="entry name" value="DUF5642"/>
    <property type="match status" value="1"/>
</dbReference>
<reference evidence="2 3" key="1">
    <citation type="submission" date="2018-06" db="EMBL/GenBank/DDBJ databases">
        <authorList>
            <consortium name="Pathogen Informatics"/>
            <person name="Doyle S."/>
        </authorList>
    </citation>
    <scope>NUCLEOTIDE SEQUENCE [LARGE SCALE GENOMIC DNA]</scope>
    <source>
        <strain evidence="2 3">NCTC1934</strain>
    </source>
</reference>
<proteinExistence type="predicted"/>
<gene>
    <name evidence="2" type="ORF">NCTC1934_04120</name>
</gene>
<name>A0A378YUJ2_9NOCA</name>
<dbReference type="STRING" id="1406858.GCA_000710895_07137"/>
<evidence type="ECO:0000313" key="2">
    <source>
        <dbReference type="EMBL" id="SUA80121.1"/>
    </source>
</evidence>
<evidence type="ECO:0000259" key="1">
    <source>
        <dbReference type="Pfam" id="PF18702"/>
    </source>
</evidence>
<feature type="domain" description="DUF5642" evidence="1">
    <location>
        <begin position="73"/>
        <end position="244"/>
    </location>
</feature>
<dbReference type="AlphaFoldDB" id="A0A378YUJ2"/>
<protein>
    <recommendedName>
        <fullName evidence="1">DUF5642 domain-containing protein</fullName>
    </recommendedName>
</protein>
<evidence type="ECO:0000313" key="3">
    <source>
        <dbReference type="Proteomes" id="UP000255467"/>
    </source>
</evidence>
<dbReference type="InterPro" id="IPR041313">
    <property type="entry name" value="DUF5642"/>
</dbReference>
<sequence length="246" mass="25854">MPDSPCPRQPPVSVVRRRRTSTVRRISALLGVAALGCALTACGTTVSGHPRSSSGPNSTAAASELARLLPNPSQFPEPYAAVELPPDTAEQAAHDLDGILPGARVDPEDCAPVPPVSVPAVSVGTDDATRATLTVELVRTDHALATLQRQLERCGTVRATQNGTTATVTTELLPPPPLDADETVALRRTVRSEAGDPETTRNMRTLLGQVGDVRITVTYMTFGDDSVDGEALDSLFTTAVSKVRRG</sequence>
<dbReference type="EMBL" id="UGRY01000002">
    <property type="protein sequence ID" value="SUA80121.1"/>
    <property type="molecule type" value="Genomic_DNA"/>
</dbReference>
<dbReference type="Proteomes" id="UP000255467">
    <property type="component" value="Unassembled WGS sequence"/>
</dbReference>
<accession>A0A378YUJ2</accession>
<organism evidence="2 3">
    <name type="scientific">Nocardia otitidiscaviarum</name>
    <dbReference type="NCBI Taxonomy" id="1823"/>
    <lineage>
        <taxon>Bacteria</taxon>
        <taxon>Bacillati</taxon>
        <taxon>Actinomycetota</taxon>
        <taxon>Actinomycetes</taxon>
        <taxon>Mycobacteriales</taxon>
        <taxon>Nocardiaceae</taxon>
        <taxon>Nocardia</taxon>
    </lineage>
</organism>